<reference evidence="1" key="1">
    <citation type="submission" date="2022-07" db="EMBL/GenBank/DDBJ databases">
        <title>Phylogenomic reconstructions and comparative analyses of Kickxellomycotina fungi.</title>
        <authorList>
            <person name="Reynolds N.K."/>
            <person name="Stajich J.E."/>
            <person name="Barry K."/>
            <person name="Grigoriev I.V."/>
            <person name="Crous P."/>
            <person name="Smith M.E."/>
        </authorList>
    </citation>
    <scope>NUCLEOTIDE SEQUENCE</scope>
    <source>
        <strain evidence="1">BCRC 34381</strain>
    </source>
</reference>
<dbReference type="AlphaFoldDB" id="A0A9W7Y7F8"/>
<gene>
    <name evidence="1" type="ORF">LPJ61_005703</name>
</gene>
<dbReference type="EMBL" id="JANBOI010002078">
    <property type="protein sequence ID" value="KAJ1724800.1"/>
    <property type="molecule type" value="Genomic_DNA"/>
</dbReference>
<organism evidence="1 2">
    <name type="scientific">Coemansia biformis</name>
    <dbReference type="NCBI Taxonomy" id="1286918"/>
    <lineage>
        <taxon>Eukaryota</taxon>
        <taxon>Fungi</taxon>
        <taxon>Fungi incertae sedis</taxon>
        <taxon>Zoopagomycota</taxon>
        <taxon>Kickxellomycotina</taxon>
        <taxon>Kickxellomycetes</taxon>
        <taxon>Kickxellales</taxon>
        <taxon>Kickxellaceae</taxon>
        <taxon>Coemansia</taxon>
    </lineage>
</organism>
<dbReference type="OrthoDB" id="17066at2759"/>
<dbReference type="Proteomes" id="UP001143981">
    <property type="component" value="Unassembled WGS sequence"/>
</dbReference>
<keyword evidence="2" id="KW-1185">Reference proteome</keyword>
<proteinExistence type="predicted"/>
<comment type="caution">
    <text evidence="1">The sequence shown here is derived from an EMBL/GenBank/DDBJ whole genome shotgun (WGS) entry which is preliminary data.</text>
</comment>
<evidence type="ECO:0000313" key="1">
    <source>
        <dbReference type="EMBL" id="KAJ1724800.1"/>
    </source>
</evidence>
<protein>
    <submittedName>
        <fullName evidence="1">Uncharacterized protein</fullName>
    </submittedName>
</protein>
<evidence type="ECO:0000313" key="2">
    <source>
        <dbReference type="Proteomes" id="UP001143981"/>
    </source>
</evidence>
<name>A0A9W7Y7F8_9FUNG</name>
<accession>A0A9W7Y7F8</accession>
<sequence length="222" mass="24263">MAQRSIVRPAHEALSDIRDAERRWDGWNSDAVKAVNALVNVLLQHHAAQQPAAWHPSLLFLFPDLVAKFEAANLHSARDALARLRTVVDKMAQHVSNIDAAADKLATLVPLVSQAAGTQPFAFGTLEMYARLARAACETYKKAMTVREEHISQLDATIRALEGASAAPLLPPGSLDSDAQLVKILTWQDSPGLKDARLDHPDHTTILTLADFDDLLLLESQV</sequence>